<evidence type="ECO:0000313" key="1">
    <source>
        <dbReference type="EMBL" id="KAG7378315.1"/>
    </source>
</evidence>
<evidence type="ECO:0000313" key="2">
    <source>
        <dbReference type="Proteomes" id="UP000694044"/>
    </source>
</evidence>
<gene>
    <name evidence="1" type="primary">ISYNA1_2</name>
    <name evidence="1" type="ORF">PHYPSEUDO_010272</name>
</gene>
<dbReference type="Proteomes" id="UP000694044">
    <property type="component" value="Unassembled WGS sequence"/>
</dbReference>
<accession>A0A8T1VBA6</accession>
<sequence length="149" mass="16510">MSWPWSLVVGDNKRALDEYTSKIFMNGHNTISMHNTCEDSLLASPLILDLVLVCELSERITLKKEGAKDVEHMHSVLSVLSYMLKAPLVPRGTPAVNALFAQRECVINIFRAREPHAAGEQAGRRDRRAPVNLGWLDSNRPAGSTATCI</sequence>
<dbReference type="AlphaFoldDB" id="A0A8T1VBA6"/>
<dbReference type="Pfam" id="PF07994">
    <property type="entry name" value="NAD_binding_5"/>
    <property type="match status" value="1"/>
</dbReference>
<dbReference type="InterPro" id="IPR002587">
    <property type="entry name" value="Myo-inos-1-P_Synthase"/>
</dbReference>
<dbReference type="OrthoDB" id="1930849at2759"/>
<protein>
    <submittedName>
        <fullName evidence="1">Inositol-3-phosphate synthase 1</fullName>
    </submittedName>
</protein>
<keyword evidence="2" id="KW-1185">Reference proteome</keyword>
<dbReference type="GO" id="GO:0004512">
    <property type="term" value="F:inositol-3-phosphate synthase activity"/>
    <property type="evidence" value="ECO:0007669"/>
    <property type="project" value="InterPro"/>
</dbReference>
<dbReference type="EMBL" id="JAGDFM010000435">
    <property type="protein sequence ID" value="KAG7378315.1"/>
    <property type="molecule type" value="Genomic_DNA"/>
</dbReference>
<dbReference type="PANTHER" id="PTHR11510">
    <property type="entry name" value="MYO-INOSITOL-1 PHOSPHATE SYNTHASE"/>
    <property type="match status" value="1"/>
</dbReference>
<comment type="caution">
    <text evidence="1">The sequence shown here is derived from an EMBL/GenBank/DDBJ whole genome shotgun (WGS) entry which is preliminary data.</text>
</comment>
<reference evidence="1" key="1">
    <citation type="submission" date="2021-02" db="EMBL/GenBank/DDBJ databases">
        <authorList>
            <person name="Palmer J.M."/>
        </authorList>
    </citation>
    <scope>NUCLEOTIDE SEQUENCE</scope>
    <source>
        <strain evidence="1">SCRP734</strain>
    </source>
</reference>
<proteinExistence type="predicted"/>
<dbReference type="GO" id="GO:0006021">
    <property type="term" value="P:inositol biosynthetic process"/>
    <property type="evidence" value="ECO:0007669"/>
    <property type="project" value="InterPro"/>
</dbReference>
<organism evidence="1 2">
    <name type="scientific">Phytophthora pseudosyringae</name>
    <dbReference type="NCBI Taxonomy" id="221518"/>
    <lineage>
        <taxon>Eukaryota</taxon>
        <taxon>Sar</taxon>
        <taxon>Stramenopiles</taxon>
        <taxon>Oomycota</taxon>
        <taxon>Peronosporomycetes</taxon>
        <taxon>Peronosporales</taxon>
        <taxon>Peronosporaceae</taxon>
        <taxon>Phytophthora</taxon>
    </lineage>
</organism>
<dbReference type="GO" id="GO:0008654">
    <property type="term" value="P:phospholipid biosynthetic process"/>
    <property type="evidence" value="ECO:0007669"/>
    <property type="project" value="InterPro"/>
</dbReference>
<name>A0A8T1VBA6_9STRA</name>